<dbReference type="Gene3D" id="1.10.357.10">
    <property type="entry name" value="Tetracycline Repressor, domain 2"/>
    <property type="match status" value="1"/>
</dbReference>
<dbReference type="InterPro" id="IPR001128">
    <property type="entry name" value="Cyt_P450"/>
</dbReference>
<dbReference type="GO" id="GO:0020037">
    <property type="term" value="F:heme binding"/>
    <property type="evidence" value="ECO:0007669"/>
    <property type="project" value="InterPro"/>
</dbReference>
<evidence type="ECO:0000256" key="2">
    <source>
        <dbReference type="ARBA" id="ARBA00023125"/>
    </source>
</evidence>
<dbReference type="GO" id="GO:0004497">
    <property type="term" value="F:monooxygenase activity"/>
    <property type="evidence" value="ECO:0007669"/>
    <property type="project" value="InterPro"/>
</dbReference>
<dbReference type="PRINTS" id="PR00359">
    <property type="entry name" value="BP450"/>
</dbReference>
<dbReference type="InterPro" id="IPR002397">
    <property type="entry name" value="Cyt_P450_B"/>
</dbReference>
<dbReference type="GO" id="GO:0016705">
    <property type="term" value="F:oxidoreductase activity, acting on paired donors, with incorporation or reduction of molecular oxygen"/>
    <property type="evidence" value="ECO:0007669"/>
    <property type="project" value="InterPro"/>
</dbReference>
<dbReference type="SUPFAM" id="SSF46689">
    <property type="entry name" value="Homeodomain-like"/>
    <property type="match status" value="1"/>
</dbReference>
<feature type="region of interest" description="Disordered" evidence="3">
    <location>
        <begin position="134"/>
        <end position="166"/>
    </location>
</feature>
<dbReference type="EMBL" id="QUNO01000026">
    <property type="protein sequence ID" value="REH28621.1"/>
    <property type="molecule type" value="Genomic_DNA"/>
</dbReference>
<name>A0A3E0GUQ3_9PSEU</name>
<dbReference type="Gene3D" id="1.10.630.10">
    <property type="entry name" value="Cytochrome P450"/>
    <property type="match status" value="1"/>
</dbReference>
<gene>
    <name evidence="6" type="ORF">BCF44_12663</name>
</gene>
<dbReference type="Pfam" id="PF00440">
    <property type="entry name" value="TetR_N"/>
    <property type="match status" value="1"/>
</dbReference>
<evidence type="ECO:0000313" key="7">
    <source>
        <dbReference type="Proteomes" id="UP000256269"/>
    </source>
</evidence>
<evidence type="ECO:0000256" key="1">
    <source>
        <dbReference type="ARBA" id="ARBA00010617"/>
    </source>
</evidence>
<reference evidence="6 7" key="1">
    <citation type="submission" date="2018-08" db="EMBL/GenBank/DDBJ databases">
        <title>Genomic Encyclopedia of Archaeal and Bacterial Type Strains, Phase II (KMG-II): from individual species to whole genera.</title>
        <authorList>
            <person name="Goeker M."/>
        </authorList>
    </citation>
    <scope>NUCLEOTIDE SEQUENCE [LARGE SCALE GENOMIC DNA]</scope>
    <source>
        <strain evidence="6 7">DSM 45791</strain>
    </source>
</reference>
<comment type="similarity">
    <text evidence="1">Belongs to the cytochrome P450 family.</text>
</comment>
<keyword evidence="7" id="KW-1185">Reference proteome</keyword>
<dbReference type="PRINTS" id="PR00385">
    <property type="entry name" value="P450"/>
</dbReference>
<organism evidence="6 7">
    <name type="scientific">Kutzneria buriramensis</name>
    <dbReference type="NCBI Taxonomy" id="1045776"/>
    <lineage>
        <taxon>Bacteria</taxon>
        <taxon>Bacillati</taxon>
        <taxon>Actinomycetota</taxon>
        <taxon>Actinomycetes</taxon>
        <taxon>Pseudonocardiales</taxon>
        <taxon>Pseudonocardiaceae</taxon>
        <taxon>Kutzneria</taxon>
    </lineage>
</organism>
<evidence type="ECO:0000313" key="6">
    <source>
        <dbReference type="EMBL" id="REH28621.1"/>
    </source>
</evidence>
<accession>A0A3E0GUQ3</accession>
<dbReference type="Pfam" id="PF17939">
    <property type="entry name" value="TetR_C_30"/>
    <property type="match status" value="1"/>
</dbReference>
<proteinExistence type="inferred from homology"/>
<dbReference type="PANTHER" id="PTHR46696:SF6">
    <property type="entry name" value="P450, PUTATIVE (EUROFUNG)-RELATED"/>
    <property type="match status" value="1"/>
</dbReference>
<keyword evidence="2" id="KW-0238">DNA-binding</keyword>
<dbReference type="SUPFAM" id="SSF48264">
    <property type="entry name" value="Cytochrome P450"/>
    <property type="match status" value="1"/>
</dbReference>
<comment type="caution">
    <text evidence="6">The sequence shown here is derived from an EMBL/GenBank/DDBJ whole genome shotgun (WGS) entry which is preliminary data.</text>
</comment>
<dbReference type="InterPro" id="IPR036396">
    <property type="entry name" value="Cyt_P450_sf"/>
</dbReference>
<evidence type="ECO:0000259" key="5">
    <source>
        <dbReference type="Pfam" id="PF17939"/>
    </source>
</evidence>
<feature type="domain" description="HTH tetR-type" evidence="4">
    <location>
        <begin position="198"/>
        <end position="245"/>
    </location>
</feature>
<dbReference type="Proteomes" id="UP000256269">
    <property type="component" value="Unassembled WGS sequence"/>
</dbReference>
<feature type="domain" description="PsrA tetracyclin repressor-like C-terminal" evidence="5">
    <location>
        <begin position="276"/>
        <end position="386"/>
    </location>
</feature>
<dbReference type="InterPro" id="IPR001647">
    <property type="entry name" value="HTH_TetR"/>
</dbReference>
<dbReference type="InterPro" id="IPR041586">
    <property type="entry name" value="PsrA_TetR_C"/>
</dbReference>
<dbReference type="GO" id="GO:0003677">
    <property type="term" value="F:DNA binding"/>
    <property type="evidence" value="ECO:0007669"/>
    <property type="project" value="UniProtKB-KW"/>
</dbReference>
<sequence>MLVATGIAMLVAGHETTASMITKLFALLLSDRTRWESLLVDPSLVRTAVEESLRMDANAGLGMARYLTEEVEIGGTLLPPGTTAMCSMAAANRDENAFERASEMDLGRTPNQHLAFAAGAHACIGQPLARTELQGGAGGAAPQAPVAGTGDRGGRSTSSRGARRRWARGNYRCDGDVMNKIDGNPSRAERAHATRELILTAAERLFAEHGLLAVSNRQVSEAAGQGNNTAVGYHFGTKADLVRAIARRHLAQIEEIRQRMVADISDQTEIRAWVSCLVRPMTVHLAEVGSPTWFGRFGAQVMTDPTLRPVIIEETQSSPSLARIVAGLNACLPDLSDDVRAERFHMARQLLVHMVAERERALADNTPTPRASWHHTAAGLVDALVGLWLAPATNDS</sequence>
<evidence type="ECO:0000256" key="3">
    <source>
        <dbReference type="SAM" id="MobiDB-lite"/>
    </source>
</evidence>
<feature type="compositionally biased region" description="Low complexity" evidence="3">
    <location>
        <begin position="140"/>
        <end position="160"/>
    </location>
</feature>
<dbReference type="GO" id="GO:0005506">
    <property type="term" value="F:iron ion binding"/>
    <property type="evidence" value="ECO:0007669"/>
    <property type="project" value="InterPro"/>
</dbReference>
<dbReference type="AlphaFoldDB" id="A0A3E0GUQ3"/>
<dbReference type="Pfam" id="PF00067">
    <property type="entry name" value="p450"/>
    <property type="match status" value="1"/>
</dbReference>
<evidence type="ECO:0000259" key="4">
    <source>
        <dbReference type="Pfam" id="PF00440"/>
    </source>
</evidence>
<dbReference type="PANTHER" id="PTHR46696">
    <property type="entry name" value="P450, PUTATIVE (EUROFUNG)-RELATED"/>
    <property type="match status" value="1"/>
</dbReference>
<dbReference type="InterPro" id="IPR009057">
    <property type="entry name" value="Homeodomain-like_sf"/>
</dbReference>
<protein>
    <submittedName>
        <fullName evidence="6">Regulatory TetR family protein</fullName>
    </submittedName>
</protein>